<evidence type="ECO:0000256" key="1">
    <source>
        <dbReference type="ARBA" id="ARBA00004370"/>
    </source>
</evidence>
<evidence type="ECO:0000313" key="6">
    <source>
        <dbReference type="Proteomes" id="UP001162131"/>
    </source>
</evidence>
<dbReference type="PANTHER" id="PTHR47992">
    <property type="entry name" value="PROTEIN PHOSPHATASE"/>
    <property type="match status" value="1"/>
</dbReference>
<dbReference type="Proteomes" id="UP001162131">
    <property type="component" value="Unassembled WGS sequence"/>
</dbReference>
<dbReference type="GO" id="GO:0004722">
    <property type="term" value="F:protein serine/threonine phosphatase activity"/>
    <property type="evidence" value="ECO:0007669"/>
    <property type="project" value="InterPro"/>
</dbReference>
<feature type="domain" description="PPM-type phosphatase" evidence="4">
    <location>
        <begin position="69"/>
        <end position="392"/>
    </location>
</feature>
<comment type="caution">
    <text evidence="5">The sequence shown here is derived from an EMBL/GenBank/DDBJ whole genome shotgun (WGS) entry which is preliminary data.</text>
</comment>
<dbReference type="GO" id="GO:0016020">
    <property type="term" value="C:membrane"/>
    <property type="evidence" value="ECO:0007669"/>
    <property type="project" value="UniProtKB-SubCell"/>
</dbReference>
<evidence type="ECO:0000313" key="5">
    <source>
        <dbReference type="EMBL" id="CAG9327372.1"/>
    </source>
</evidence>
<accession>A0AAU9JH60</accession>
<gene>
    <name evidence="5" type="ORF">BSTOLATCC_MIC43411</name>
</gene>
<evidence type="ECO:0000256" key="2">
    <source>
        <dbReference type="ARBA" id="ARBA00023136"/>
    </source>
</evidence>
<dbReference type="AlphaFoldDB" id="A0AAU9JH60"/>
<keyword evidence="2" id="KW-0472">Membrane</keyword>
<comment type="subcellular location">
    <subcellularLocation>
        <location evidence="1">Membrane</location>
    </subcellularLocation>
</comment>
<keyword evidence="6" id="KW-1185">Reference proteome</keyword>
<dbReference type="Pfam" id="PF00481">
    <property type="entry name" value="PP2C"/>
    <property type="match status" value="1"/>
</dbReference>
<organism evidence="5 6">
    <name type="scientific">Blepharisma stoltei</name>
    <dbReference type="NCBI Taxonomy" id="1481888"/>
    <lineage>
        <taxon>Eukaryota</taxon>
        <taxon>Sar</taxon>
        <taxon>Alveolata</taxon>
        <taxon>Ciliophora</taxon>
        <taxon>Postciliodesmatophora</taxon>
        <taxon>Heterotrichea</taxon>
        <taxon>Heterotrichida</taxon>
        <taxon>Blepharismidae</taxon>
        <taxon>Blepharisma</taxon>
    </lineage>
</organism>
<evidence type="ECO:0000259" key="4">
    <source>
        <dbReference type="PROSITE" id="PS51746"/>
    </source>
</evidence>
<dbReference type="PROSITE" id="PS51746">
    <property type="entry name" value="PPM_2"/>
    <property type="match status" value="1"/>
</dbReference>
<evidence type="ECO:0000256" key="3">
    <source>
        <dbReference type="SAM" id="MobiDB-lite"/>
    </source>
</evidence>
<dbReference type="InterPro" id="IPR001932">
    <property type="entry name" value="PPM-type_phosphatase-like_dom"/>
</dbReference>
<dbReference type="SMART" id="SM00332">
    <property type="entry name" value="PP2Cc"/>
    <property type="match status" value="1"/>
</dbReference>
<dbReference type="InterPro" id="IPR015655">
    <property type="entry name" value="PP2C"/>
</dbReference>
<feature type="region of interest" description="Disordered" evidence="3">
    <location>
        <begin position="401"/>
        <end position="423"/>
    </location>
</feature>
<reference evidence="5" key="1">
    <citation type="submission" date="2021-09" db="EMBL/GenBank/DDBJ databases">
        <authorList>
            <consortium name="AG Swart"/>
            <person name="Singh M."/>
            <person name="Singh A."/>
            <person name="Seah K."/>
            <person name="Emmerich C."/>
        </authorList>
    </citation>
    <scope>NUCLEOTIDE SEQUENCE</scope>
    <source>
        <strain evidence="5">ATCC30299</strain>
    </source>
</reference>
<sequence>MGSCLKCAKSENSNNNTISILNYPRNRVLEVIQWNKQGEAEDLIEKRIELTNPKIVLAREIIHKNRRYFISVCTLPGLKAETFAPKVCQDHCLVAEDSSSILMAIHDGHGSEGEKVSSFVSNELENYYRTHKQEFANSPKQSLILATKHCDEALYQSGISITYSGTTQVIALIQNNEVYFANVGDSRALIASGSSRPATACYSNDEWGSILEDLKKARKYPNAYPIKPFQLTTDHKPDSDTEIMRILENGGCIKRKSNNGVKSGPHRIYKLTENAPGLATSRTLGDRIARQIGVICDPEITFHTFDFEQDEFIVMASDGLWDVMSNEEVVNFVAAYKENCQKEVVQPSISEANSSNSCIAQLLCEEARLRWLKISAYKKTNVDDITCIVLDLNKDNNGSFTMETSAEKSDNKVMPEMSPHTPHADRQKEILYKHVMNYAPFEAGRCP</sequence>
<dbReference type="CDD" id="cd00143">
    <property type="entry name" value="PP2Cc"/>
    <property type="match status" value="1"/>
</dbReference>
<dbReference type="InterPro" id="IPR036457">
    <property type="entry name" value="PPM-type-like_dom_sf"/>
</dbReference>
<dbReference type="EMBL" id="CAJZBQ010000043">
    <property type="protein sequence ID" value="CAG9327372.1"/>
    <property type="molecule type" value="Genomic_DNA"/>
</dbReference>
<proteinExistence type="predicted"/>
<protein>
    <recommendedName>
        <fullName evidence="4">PPM-type phosphatase domain-containing protein</fullName>
    </recommendedName>
</protein>
<dbReference type="SMART" id="SM00331">
    <property type="entry name" value="PP2C_SIG"/>
    <property type="match status" value="1"/>
</dbReference>
<dbReference type="SUPFAM" id="SSF81606">
    <property type="entry name" value="PP2C-like"/>
    <property type="match status" value="1"/>
</dbReference>
<dbReference type="Gene3D" id="3.60.40.10">
    <property type="entry name" value="PPM-type phosphatase domain"/>
    <property type="match status" value="1"/>
</dbReference>
<name>A0AAU9JH60_9CILI</name>